<dbReference type="EMBL" id="JAHKPD010000012">
    <property type="protein sequence ID" value="MBU2950387.1"/>
    <property type="molecule type" value="Genomic_DNA"/>
</dbReference>
<proteinExistence type="predicted"/>
<organism evidence="1 2">
    <name type="scientific">Pseudotamlana agarivorans</name>
    <dbReference type="NCBI Taxonomy" id="481183"/>
    <lineage>
        <taxon>Bacteria</taxon>
        <taxon>Pseudomonadati</taxon>
        <taxon>Bacteroidota</taxon>
        <taxon>Flavobacteriia</taxon>
        <taxon>Flavobacteriales</taxon>
        <taxon>Flavobacteriaceae</taxon>
        <taxon>Pseudotamlana</taxon>
    </lineage>
</organism>
<comment type="caution">
    <text evidence="1">The sequence shown here is derived from an EMBL/GenBank/DDBJ whole genome shotgun (WGS) entry which is preliminary data.</text>
</comment>
<gene>
    <name evidence="1" type="ORF">KO493_06740</name>
</gene>
<dbReference type="Proteomes" id="UP001647509">
    <property type="component" value="Unassembled WGS sequence"/>
</dbReference>
<sequence>MKVFLVAFFLLVSNLLVRAESIRIKDTITPDKTMVYKTIDNTKLSLHVFNPKGHQITHQTPVIVFFFGGGWVGGNPKQFYEQSRYFADRGVVAISAEYRVHKTHGSTPFDAVTDGKSVMRWVREHASDLGIDPNKIVAAGGSAGGHVAACTGSIEGYDEVGEDLSISSKPNAMILYNPVLDTTEKGYGLAKVGESRKTDISPNHHIKKGMVPTLICHGKADKTVPFENAERFYSAMKEAGNTCQLEAFEAKGHGFFNSSFFRGNKADKIVYTELMQKSYAFLKAQFINSDVKPANLFSDHMVLQRGMHVPVWGTAKASQEVIVSFAGQQKTARADVYGSWHVQLDTLQPSKTGRDLIISGEKDTVISDVLVGEVWICSGQSNMAMQPKAVPEIEALVSKAKHIRSFEVNRTVSLQEEAEVNGSWSAQTSKSAVGFSFACFLEEAGDMPVGIIHNSWGSSSIEAWMPRAMTKEFDYYKTIMDDFDDDTLTQNRIKYIVAKGENRTIKEDVFLRRQPNILYNAMMKPLAPYAVRGLVWYQGERNTRYISGVPEVTKANWFHKVSGMKEYGGILSAWIEEYRKVWQNDAMEFMVVMLPGYGKGTVNTPEIDPNDPTAESWAWMRESQLQVLKLPNTSVINTIDLGAIKNIHPKDKLPIGQRLALEAAKQTLGQNIIAEGPKMKLIVLKKQKLIVNFYNAEGLKTTDGKSPTGFWISDETMQWKSAQAKIKGETVILKSKAIKRPIYIRYAFSGKPDVNLVNGANLPAYPFRTDSED</sequence>
<reference evidence="1" key="1">
    <citation type="submission" date="2021-05" db="EMBL/GenBank/DDBJ databases">
        <title>Draft genomes of bacteria isolated from model marine particles.</title>
        <authorList>
            <person name="Datta M.S."/>
            <person name="Schwartzman J.A."/>
            <person name="Enke T.N."/>
            <person name="Saavedra J."/>
            <person name="Cermak N."/>
            <person name="Cordero O.X."/>
        </authorList>
    </citation>
    <scope>NUCLEOTIDE SEQUENCE</scope>
    <source>
        <strain evidence="1">I2M19</strain>
    </source>
</reference>
<keyword evidence="1" id="KW-0378">Hydrolase</keyword>
<protein>
    <submittedName>
        <fullName evidence="1">Alpha/beta hydrolase fold domain-containing protein</fullName>
    </submittedName>
</protein>
<keyword evidence="2" id="KW-1185">Reference proteome</keyword>
<accession>A0ACC5U7X1</accession>
<evidence type="ECO:0000313" key="2">
    <source>
        <dbReference type="Proteomes" id="UP001647509"/>
    </source>
</evidence>
<name>A0ACC5U7X1_9FLAO</name>
<evidence type="ECO:0000313" key="1">
    <source>
        <dbReference type="EMBL" id="MBU2950387.1"/>
    </source>
</evidence>